<gene>
    <name evidence="2" type="ORF">BJP36_29020</name>
</gene>
<evidence type="ECO:0000313" key="2">
    <source>
        <dbReference type="EMBL" id="AOY83360.1"/>
    </source>
</evidence>
<protein>
    <submittedName>
        <fullName evidence="2">Uncharacterized protein</fullName>
    </submittedName>
</protein>
<organism evidence="2 3">
    <name type="scientific">Moorena producens (strain JHB)</name>
    <dbReference type="NCBI Taxonomy" id="1454205"/>
    <lineage>
        <taxon>Bacteria</taxon>
        <taxon>Bacillati</taxon>
        <taxon>Cyanobacteriota</taxon>
        <taxon>Cyanophyceae</taxon>
        <taxon>Coleofasciculales</taxon>
        <taxon>Coleofasciculaceae</taxon>
        <taxon>Moorena</taxon>
    </lineage>
</organism>
<name>A0A1D9G7H9_MOOP1</name>
<feature type="transmembrane region" description="Helical" evidence="1">
    <location>
        <begin position="74"/>
        <end position="90"/>
    </location>
</feature>
<dbReference type="EMBL" id="CP017708">
    <property type="protein sequence ID" value="AOY83360.1"/>
    <property type="molecule type" value="Genomic_DNA"/>
</dbReference>
<evidence type="ECO:0000313" key="3">
    <source>
        <dbReference type="Proteomes" id="UP000176944"/>
    </source>
</evidence>
<evidence type="ECO:0000256" key="1">
    <source>
        <dbReference type="SAM" id="Phobius"/>
    </source>
</evidence>
<dbReference type="Proteomes" id="UP000176944">
    <property type="component" value="Chromosome"/>
</dbReference>
<keyword evidence="1" id="KW-0472">Membrane</keyword>
<keyword evidence="1" id="KW-1133">Transmembrane helix</keyword>
<accession>A0A1D9G7H9</accession>
<reference evidence="3" key="1">
    <citation type="submission" date="2016-10" db="EMBL/GenBank/DDBJ databases">
        <title>Comparative genomics uncovers the prolific and rare metabolic potential of the cyanobacterial genus Moorea.</title>
        <authorList>
            <person name="Leao T."/>
            <person name="Castelao G."/>
            <person name="Korobeynikov A."/>
            <person name="Monroe E.A."/>
            <person name="Podell S."/>
            <person name="Glukhov E."/>
            <person name="Allen E."/>
            <person name="Gerwick W.H."/>
            <person name="Gerwick L."/>
        </authorList>
    </citation>
    <scope>NUCLEOTIDE SEQUENCE [LARGE SCALE GENOMIC DNA]</scope>
    <source>
        <strain evidence="3">JHB</strain>
    </source>
</reference>
<dbReference type="AlphaFoldDB" id="A0A1D9G7H9"/>
<sequence>MGCGVWGVGCGVWGVGCGVWGVGCGVWGVGDKKAMQRGLGGFPHSLLHQDNILNLSLLIIIVLMELPWFPPLALWYLTIFTPLVLWILTIKELTRPFVINLPL</sequence>
<feature type="transmembrane region" description="Helical" evidence="1">
    <location>
        <begin position="51"/>
        <end position="68"/>
    </location>
</feature>
<feature type="transmembrane region" description="Helical" evidence="1">
    <location>
        <begin position="6"/>
        <end position="30"/>
    </location>
</feature>
<proteinExistence type="predicted"/>
<keyword evidence="1" id="KW-0812">Transmembrane</keyword>